<keyword evidence="5 11" id="KW-0812">Transmembrane</keyword>
<evidence type="ECO:0000313" key="15">
    <source>
        <dbReference type="EMBL" id="KAK6626454.1"/>
    </source>
</evidence>
<dbReference type="Pfam" id="PF07774">
    <property type="entry name" value="EMC1_C"/>
    <property type="match status" value="1"/>
</dbReference>
<dbReference type="InterPro" id="IPR058545">
    <property type="entry name" value="Beta-prop_EMC1_1st"/>
</dbReference>
<evidence type="ECO:0000259" key="14">
    <source>
        <dbReference type="Pfam" id="PF25293"/>
    </source>
</evidence>
<dbReference type="SUPFAM" id="SSF50998">
    <property type="entry name" value="Quinoprotein alcohol dehydrogenase-like"/>
    <property type="match status" value="1"/>
</dbReference>
<feature type="domain" description="EMC1 first beta-propeller" evidence="14">
    <location>
        <begin position="137"/>
        <end position="359"/>
    </location>
</feature>
<dbReference type="Pfam" id="PF25293">
    <property type="entry name" value="Beta-prop_EMC1_N"/>
    <property type="match status" value="2"/>
</dbReference>
<dbReference type="InterPro" id="IPR015943">
    <property type="entry name" value="WD40/YVTN_repeat-like_dom_sf"/>
</dbReference>
<keyword evidence="9 11" id="KW-0472">Membrane</keyword>
<dbReference type="InterPro" id="IPR011678">
    <property type="entry name" value="EMC1_C"/>
</dbReference>
<feature type="chain" id="PRO_5046932699" description="ER membrane protein complex subunit 1" evidence="12">
    <location>
        <begin position="21"/>
        <end position="927"/>
    </location>
</feature>
<evidence type="ECO:0000256" key="11">
    <source>
        <dbReference type="SAM" id="Phobius"/>
    </source>
</evidence>
<evidence type="ECO:0000256" key="5">
    <source>
        <dbReference type="ARBA" id="ARBA00022692"/>
    </source>
</evidence>
<evidence type="ECO:0000256" key="9">
    <source>
        <dbReference type="ARBA" id="ARBA00023136"/>
    </source>
</evidence>
<feature type="domain" description="ER membrane protein complex subunit 1 C-terminal" evidence="13">
    <location>
        <begin position="720"/>
        <end position="926"/>
    </location>
</feature>
<feature type="signal peptide" evidence="12">
    <location>
        <begin position="1"/>
        <end position="20"/>
    </location>
</feature>
<comment type="subcellular location">
    <subcellularLocation>
        <location evidence="1">Endoplasmic reticulum membrane</location>
        <topology evidence="1">Single-pass type I membrane protein</topology>
    </subcellularLocation>
</comment>
<evidence type="ECO:0000256" key="7">
    <source>
        <dbReference type="ARBA" id="ARBA00022824"/>
    </source>
</evidence>
<accession>A0ABR1ARA7</accession>
<keyword evidence="10" id="KW-0325">Glycoprotein</keyword>
<evidence type="ECO:0000259" key="13">
    <source>
        <dbReference type="Pfam" id="PF07774"/>
    </source>
</evidence>
<comment type="subunit">
    <text evidence="3">Component of the ER membrane protein complex (EMC).</text>
</comment>
<dbReference type="InterPro" id="IPR011047">
    <property type="entry name" value="Quinoprotein_ADH-like_sf"/>
</dbReference>
<evidence type="ECO:0000256" key="1">
    <source>
        <dbReference type="ARBA" id="ARBA00004115"/>
    </source>
</evidence>
<evidence type="ECO:0000313" key="16">
    <source>
        <dbReference type="Proteomes" id="UP001359485"/>
    </source>
</evidence>
<reference evidence="15 16" key="1">
    <citation type="submission" date="2023-09" db="EMBL/GenBank/DDBJ databases">
        <title>Genomes of two closely related lineages of the louse Polyplax serrata with different host specificities.</title>
        <authorList>
            <person name="Martinu J."/>
            <person name="Tarabai H."/>
            <person name="Stefka J."/>
            <person name="Hypsa V."/>
        </authorList>
    </citation>
    <scope>NUCLEOTIDE SEQUENCE [LARGE SCALE GENOMIC DNA]</scope>
    <source>
        <strain evidence="15">98ZLc_SE</strain>
    </source>
</reference>
<proteinExistence type="inferred from homology"/>
<evidence type="ECO:0000256" key="8">
    <source>
        <dbReference type="ARBA" id="ARBA00022989"/>
    </source>
</evidence>
<evidence type="ECO:0000256" key="3">
    <source>
        <dbReference type="ARBA" id="ARBA00011276"/>
    </source>
</evidence>
<evidence type="ECO:0000256" key="12">
    <source>
        <dbReference type="SAM" id="SignalP"/>
    </source>
</evidence>
<dbReference type="PANTHER" id="PTHR21573">
    <property type="entry name" value="ER MEMBRANE PROTEIN COMPLEX SUBUNIT 1"/>
    <property type="match status" value="1"/>
</dbReference>
<dbReference type="InterPro" id="IPR026895">
    <property type="entry name" value="EMC1"/>
</dbReference>
<keyword evidence="7" id="KW-0256">Endoplasmic reticulum</keyword>
<gene>
    <name evidence="15" type="ORF">RUM44_008927</name>
</gene>
<evidence type="ECO:0000256" key="4">
    <source>
        <dbReference type="ARBA" id="ARBA00020824"/>
    </source>
</evidence>
<comment type="caution">
    <text evidence="15">The sequence shown here is derived from an EMBL/GenBank/DDBJ whole genome shotgun (WGS) entry which is preliminary data.</text>
</comment>
<dbReference type="PANTHER" id="PTHR21573:SF0">
    <property type="entry name" value="ER MEMBRANE PROTEIN COMPLEX SUBUNIT 1"/>
    <property type="match status" value="1"/>
</dbReference>
<dbReference type="Gene3D" id="2.130.10.10">
    <property type="entry name" value="YVTN repeat-like/Quinoprotein amine dehydrogenase"/>
    <property type="match status" value="1"/>
</dbReference>
<evidence type="ECO:0000256" key="10">
    <source>
        <dbReference type="ARBA" id="ARBA00023180"/>
    </source>
</evidence>
<keyword evidence="8 11" id="KW-1133">Transmembrane helix</keyword>
<evidence type="ECO:0000256" key="6">
    <source>
        <dbReference type="ARBA" id="ARBA00022729"/>
    </source>
</evidence>
<evidence type="ECO:0000256" key="2">
    <source>
        <dbReference type="ARBA" id="ARBA00007904"/>
    </source>
</evidence>
<keyword evidence="6 12" id="KW-0732">Signal</keyword>
<name>A0ABR1ARA7_POLSC</name>
<protein>
    <recommendedName>
        <fullName evidence="4">ER membrane protein complex subunit 1</fullName>
    </recommendedName>
</protein>
<feature type="domain" description="EMC1 first beta-propeller" evidence="14">
    <location>
        <begin position="21"/>
        <end position="125"/>
    </location>
</feature>
<dbReference type="EMBL" id="JAWJWF010000045">
    <property type="protein sequence ID" value="KAK6626454.1"/>
    <property type="molecule type" value="Genomic_DNA"/>
</dbReference>
<comment type="similarity">
    <text evidence="2">Belongs to the EMC1 family.</text>
</comment>
<keyword evidence="16" id="KW-1185">Reference proteome</keyword>
<dbReference type="Proteomes" id="UP001359485">
    <property type="component" value="Unassembled WGS sequence"/>
</dbReference>
<feature type="transmembrane region" description="Helical" evidence="11">
    <location>
        <begin position="894"/>
        <end position="913"/>
    </location>
</feature>
<organism evidence="15 16">
    <name type="scientific">Polyplax serrata</name>
    <name type="common">Common mouse louse</name>
    <dbReference type="NCBI Taxonomy" id="468196"/>
    <lineage>
        <taxon>Eukaryota</taxon>
        <taxon>Metazoa</taxon>
        <taxon>Ecdysozoa</taxon>
        <taxon>Arthropoda</taxon>
        <taxon>Hexapoda</taxon>
        <taxon>Insecta</taxon>
        <taxon>Pterygota</taxon>
        <taxon>Neoptera</taxon>
        <taxon>Paraneoptera</taxon>
        <taxon>Psocodea</taxon>
        <taxon>Troctomorpha</taxon>
        <taxon>Phthiraptera</taxon>
        <taxon>Anoplura</taxon>
        <taxon>Polyplacidae</taxon>
        <taxon>Polyplax</taxon>
    </lineage>
</organism>
<sequence length="927" mass="103586">MGKFIAQWLMFNFVIRACSGLYEDQIGKFEWRRQFVGKIRYAHFDVSSLTKKVIVASEQNVLAALSLKTGDIIWRQILESDDNGTIKLLSIDREILTISGTNSPLVRGWDMEHGYLLWEWGLNPYSELTNWIFLRQKLIQIDFNASSHLTATMYQISTGKKVKTQIIPATWLIPEKCVLQNEVVACISGDKSLYSVKITEESDDIVISIHHRSLLDLFKEDIGGSLKTTAGKLPVVSVNVGNEDVAIVLQPEIHVLKTKGQFPKVFSSTSLDQHTSIATSVALVEEMLHVESKTLEGTALPELSSSLQYGGAHGHPEFAVIFCQPRKDRGTACRLLISTSHDTLLLMQHPGKMLWTREESLASVLTVEMVNLPVSDTDAAIEKEFDNKNSGFIGMFFRRIMSQTFQLQNSVLMLLGLLKGISTVHNNETMIQDEFGLHKMIIATTKVGKIFGIDNLSGNIVWQIKIDNVGPLSTGTTTPVMPLYLLRNARHHPLPPECALLVKYKPTGETALVVFNPITGSASDKGPVIRLGIRVKQSLLLHLADEKFYKGIILLDENNKVHLYPESSTAIALSSPSSTFIYTVDAHTGTLEGFTLTFSTKEQLISNKMWRICLGGKVIAVVGKNQNEKVHSQGRVLGDRSVLYKYVNPNLIAVVTRAQHPVHKSKLMIYFDNGKDTPIEIMSLSFLAIINLNLIDAVSGGIIYSASHRRAKEPVHVVHSENWVVYTYMNEKYRRTELGALEMYEGKTQSNATVFSSLDSAILLPIVERQAYILPANVLALKETITEKGITSKHILVALSTGGILEMPWAYADPRRPMTVTPEMREEGVIPYMPELPTPLEAIINHNQTIYNIRGMHTSSSGLESTCLVFAYGLDIFYTRVAPSKTFDLLKDDFDYYIITIVLMALSIVSYITKRLASRKALRQAWK</sequence>